<comment type="caution">
    <text evidence="1">The sequence shown here is derived from an EMBL/GenBank/DDBJ whole genome shotgun (WGS) entry which is preliminary data.</text>
</comment>
<accession>A0A7J7JQQ1</accession>
<dbReference type="AlphaFoldDB" id="A0A7J7JQQ1"/>
<reference evidence="1" key="1">
    <citation type="submission" date="2020-06" db="EMBL/GenBank/DDBJ databases">
        <title>Draft genome of Bugula neritina, a colonial animal packing powerful symbionts and potential medicines.</title>
        <authorList>
            <person name="Rayko M."/>
        </authorList>
    </citation>
    <scope>NUCLEOTIDE SEQUENCE [LARGE SCALE GENOMIC DNA]</scope>
    <source>
        <strain evidence="1">Kwan_BN1</strain>
    </source>
</reference>
<keyword evidence="2" id="KW-1185">Reference proteome</keyword>
<organism evidence="1 2">
    <name type="scientific">Bugula neritina</name>
    <name type="common">Brown bryozoan</name>
    <name type="synonym">Sertularia neritina</name>
    <dbReference type="NCBI Taxonomy" id="10212"/>
    <lineage>
        <taxon>Eukaryota</taxon>
        <taxon>Metazoa</taxon>
        <taxon>Spiralia</taxon>
        <taxon>Lophotrochozoa</taxon>
        <taxon>Bryozoa</taxon>
        <taxon>Gymnolaemata</taxon>
        <taxon>Cheilostomatida</taxon>
        <taxon>Flustrina</taxon>
        <taxon>Buguloidea</taxon>
        <taxon>Bugulidae</taxon>
        <taxon>Bugula</taxon>
    </lineage>
</organism>
<gene>
    <name evidence="1" type="ORF">EB796_013013</name>
</gene>
<evidence type="ECO:0000313" key="1">
    <source>
        <dbReference type="EMBL" id="KAF6028692.1"/>
    </source>
</evidence>
<name>A0A7J7JQQ1_BUGNE</name>
<protein>
    <submittedName>
        <fullName evidence="1">Uncharacterized protein</fullName>
    </submittedName>
</protein>
<evidence type="ECO:0000313" key="2">
    <source>
        <dbReference type="Proteomes" id="UP000593567"/>
    </source>
</evidence>
<sequence>MGITLSKNKIDSPEDMVAASTLYLLKSSNDLDLKTGLASGESIEMWAESEYRRFLSVDSCLSRITPEW</sequence>
<proteinExistence type="predicted"/>
<dbReference type="Proteomes" id="UP000593567">
    <property type="component" value="Unassembled WGS sequence"/>
</dbReference>
<dbReference type="EMBL" id="VXIV02001926">
    <property type="protein sequence ID" value="KAF6028692.1"/>
    <property type="molecule type" value="Genomic_DNA"/>
</dbReference>